<accession>W0DSS2</accession>
<dbReference type="InterPro" id="IPR002035">
    <property type="entry name" value="VWF_A"/>
</dbReference>
<dbReference type="HOGENOM" id="CLU_307752_0_0_6"/>
<proteinExistence type="predicted"/>
<dbReference type="SMART" id="SM00327">
    <property type="entry name" value="VWA"/>
    <property type="match status" value="1"/>
</dbReference>
<protein>
    <recommendedName>
        <fullName evidence="1">VWFA domain-containing protein</fullName>
    </recommendedName>
</protein>
<organism evidence="2 3">
    <name type="scientific">Thioalkalivibrio paradoxus ARh 1</name>
    <dbReference type="NCBI Taxonomy" id="713585"/>
    <lineage>
        <taxon>Bacteria</taxon>
        <taxon>Pseudomonadati</taxon>
        <taxon>Pseudomonadota</taxon>
        <taxon>Gammaproteobacteria</taxon>
        <taxon>Chromatiales</taxon>
        <taxon>Ectothiorhodospiraceae</taxon>
        <taxon>Thioalkalivibrio</taxon>
    </lineage>
</organism>
<dbReference type="InterPro" id="IPR036465">
    <property type="entry name" value="vWFA_dom_sf"/>
</dbReference>
<feature type="domain" description="VWFA" evidence="1">
    <location>
        <begin position="11"/>
        <end position="190"/>
    </location>
</feature>
<dbReference type="PROSITE" id="PS50234">
    <property type="entry name" value="VWFA"/>
    <property type="match status" value="1"/>
</dbReference>
<dbReference type="Pfam" id="PF13519">
    <property type="entry name" value="VWA_2"/>
    <property type="match status" value="1"/>
</dbReference>
<dbReference type="KEGG" id="tti:THITH_16800"/>
<keyword evidence="3" id="KW-1185">Reference proteome</keyword>
<dbReference type="STRING" id="713585.THITH_16800"/>
<reference evidence="2 3" key="1">
    <citation type="submission" date="2013-12" db="EMBL/GenBank/DDBJ databases">
        <authorList>
            <consortium name="DOE Joint Genome Institute"/>
            <person name="Muyzer G."/>
            <person name="Huntemann M."/>
            <person name="Han J."/>
            <person name="Chen A."/>
            <person name="Kyrpides N."/>
            <person name="Mavromatis K."/>
            <person name="Markowitz V."/>
            <person name="Palaniappan K."/>
            <person name="Ivanova N."/>
            <person name="Schaumberg A."/>
            <person name="Pati A."/>
            <person name="Liolios K."/>
            <person name="Nordberg H.P."/>
            <person name="Cantor M.N."/>
            <person name="Hua S.X."/>
            <person name="Woyke T."/>
        </authorList>
    </citation>
    <scope>NUCLEOTIDE SEQUENCE [LARGE SCALE GENOMIC DNA]</scope>
    <source>
        <strain evidence="2 3">ARh 1</strain>
    </source>
</reference>
<evidence type="ECO:0000313" key="2">
    <source>
        <dbReference type="EMBL" id="AHF00313.1"/>
    </source>
</evidence>
<evidence type="ECO:0000259" key="1">
    <source>
        <dbReference type="PROSITE" id="PS50234"/>
    </source>
</evidence>
<dbReference type="Gene3D" id="3.40.50.410">
    <property type="entry name" value="von Willebrand factor, type A domain"/>
    <property type="match status" value="1"/>
</dbReference>
<dbReference type="Proteomes" id="UP000005289">
    <property type="component" value="Chromosome"/>
</dbReference>
<sequence length="972" mass="103519">MAGTAFADDRATMIVFDASGSMWAQLEDGKSRIEIAREVIDEYATTRDPEQPIGVVAYGHNRRGDCGDIELVLPLGTHSGDELASTIRGLNPQGMTPLTDSMAMARDLIPRTAESADIILITDGLENCGGDPCALAAEMAAEGIEIRAHVVGFALEEEAVLSLSCVPEQTGGQLFITHSGAELTEALAGISAPSRPVDLELHALDARDMEPVGSITWDLTTADGETIYAGTNRGVIHVELDPGDYVVEAFDDSFAGVTEFEVTSQTEGPIEVAMAKLLATVMVRGEHGETGETLQGVEWTVLDIASESAESFVNEGGGYFPLHLEPGEYRIEGEQGDLHGGVLVTATREADRDLDVILEAAEREITVEIKAPDEVSVGAAFDVVVTGSHDDSDYMLLAAVGSDEEVSRYGRMTNTVGGDGEKNFTAPAAPGSYELRYYIREDRALVKRVPIEVVDAGAEMTAPEQVSINERFEVSVSAPGGGHLVLVAPEREDDDIVSRYQRIRNSVDAQDTVTRTAPSDPGTYELRFHMGGDHRLMARALVEVVDVAVTLSAPEQVRVEESFEIEIGGGVSGHVVIVDAERDEDDIVSRYQRIRNSVDGDEGTITRTAPEEPGMYELRYHSSGEHRLLASQRIEVIARVQPGDAAQETPTGAMAPPAAGNAAPAAPRTLAEAAEAFPAHPGFTILDPQAAQNRLLDSLESDPASVFLPGQWLGPLTTAILLLEAEEGALPHVRYRLTYGEDPLPGGPGGGTVPVGYVEVTRFNLGPARHAEIAEAAGDAPVAPAEHFGTGPHVSLRMVTRPIQGRTTDLIGLSRAELDGDAAAERCFGQPCLSTAPLAEAALGAEWDAMKEVAPGAFDPPYASMRDGAHSPAAVLDLLTREARIARERGGEIAWDGFEYREGVGPMEPFAEAMIEAGLGQESAVDAVLREGHVMDHTLEAVWHRLVSIGGADPTAPGLFGAQAFEHRPGRN</sequence>
<dbReference type="AlphaFoldDB" id="W0DSS2"/>
<evidence type="ECO:0000313" key="3">
    <source>
        <dbReference type="Proteomes" id="UP000005289"/>
    </source>
</evidence>
<dbReference type="EMBL" id="CP007029">
    <property type="protein sequence ID" value="AHF00313.1"/>
    <property type="molecule type" value="Genomic_DNA"/>
</dbReference>
<name>W0DSS2_9GAMM</name>
<dbReference type="SUPFAM" id="SSF53300">
    <property type="entry name" value="vWA-like"/>
    <property type="match status" value="1"/>
</dbReference>
<gene>
    <name evidence="2" type="ORF">THITH_16800</name>
</gene>